<keyword evidence="8" id="KW-0408">Iron</keyword>
<evidence type="ECO:0000256" key="4">
    <source>
        <dbReference type="ARBA" id="ARBA00023015"/>
    </source>
</evidence>
<evidence type="ECO:0000256" key="8">
    <source>
        <dbReference type="PIRSR" id="PIRSR602481-2"/>
    </source>
</evidence>
<dbReference type="GO" id="GO:0008270">
    <property type="term" value="F:zinc ion binding"/>
    <property type="evidence" value="ECO:0007669"/>
    <property type="project" value="TreeGrafter"/>
</dbReference>
<dbReference type="EMBL" id="AP013035">
    <property type="protein sequence ID" value="BAT71783.1"/>
    <property type="molecule type" value="Genomic_DNA"/>
</dbReference>
<dbReference type="Gene3D" id="3.30.1490.190">
    <property type="match status" value="1"/>
</dbReference>
<evidence type="ECO:0000256" key="5">
    <source>
        <dbReference type="ARBA" id="ARBA00023125"/>
    </source>
</evidence>
<reference evidence="10" key="1">
    <citation type="journal article" date="2018" name="Science">
        <title>A primordial and reversible TCA cycle in a facultatively chemolithoautotrophic thermophile.</title>
        <authorList>
            <person name="Nunoura T."/>
            <person name="Chikaraishi Y."/>
            <person name="Izaki R."/>
            <person name="Suwa T."/>
            <person name="Sato T."/>
            <person name="Harada T."/>
            <person name="Mori K."/>
            <person name="Kato Y."/>
            <person name="Miyazaki M."/>
            <person name="Shimamura S."/>
            <person name="Yanagawa K."/>
            <person name="Shuto A."/>
            <person name="Ohkouchi N."/>
            <person name="Fujita N."/>
            <person name="Takaki Y."/>
            <person name="Atomi H."/>
            <person name="Takai K."/>
        </authorList>
    </citation>
    <scope>NUCLEOTIDE SEQUENCE [LARGE SCALE GENOMIC DNA]</scope>
    <source>
        <strain evidence="10">DSM 17441 / JCM 13301 / NBRC 103674 / ABI70S6</strain>
    </source>
</reference>
<feature type="binding site" evidence="7">
    <location>
        <position position="94"/>
    </location>
    <ligand>
        <name>Zn(2+)</name>
        <dbReference type="ChEBI" id="CHEBI:29105"/>
    </ligand>
</feature>
<keyword evidence="5" id="KW-0238">DNA-binding</keyword>
<dbReference type="RefSeq" id="WP_068549779.1">
    <property type="nucleotide sequence ID" value="NZ_AP013035.1"/>
</dbReference>
<evidence type="ECO:0000313" key="9">
    <source>
        <dbReference type="EMBL" id="BAT71783.1"/>
    </source>
</evidence>
<feature type="binding site" evidence="7">
    <location>
        <position position="130"/>
    </location>
    <ligand>
        <name>Zn(2+)</name>
        <dbReference type="ChEBI" id="CHEBI:29105"/>
    </ligand>
</feature>
<accession>A0A0S3QTZ5</accession>
<keyword evidence="4" id="KW-0805">Transcription regulation</keyword>
<sequence>MEKKLREMLASKGLKATYQRIVLLEILRDHHHLDIEAIFKKVKERIPSISISTVYNNIKLLQDAGLVKEVKIPRFKTLYEVNPEDHIHLVCEKCGKIMDLPVAKETLKKNFYDFVQTEITDLEVVLFITCKECAKNGV</sequence>
<comment type="cofactor">
    <cofactor evidence="7">
        <name>Zn(2+)</name>
        <dbReference type="ChEBI" id="CHEBI:29105"/>
    </cofactor>
    <text evidence="7">Binds 1 zinc ion per subunit.</text>
</comment>
<gene>
    <name evidence="9" type="ORF">TST_0985</name>
</gene>
<feature type="binding site" evidence="7">
    <location>
        <position position="133"/>
    </location>
    <ligand>
        <name>Zn(2+)</name>
        <dbReference type="ChEBI" id="CHEBI:29105"/>
    </ligand>
</feature>
<keyword evidence="7" id="KW-0479">Metal-binding</keyword>
<keyword evidence="10" id="KW-1185">Reference proteome</keyword>
<dbReference type="GO" id="GO:1900376">
    <property type="term" value="P:regulation of secondary metabolite biosynthetic process"/>
    <property type="evidence" value="ECO:0007669"/>
    <property type="project" value="TreeGrafter"/>
</dbReference>
<evidence type="ECO:0000256" key="6">
    <source>
        <dbReference type="ARBA" id="ARBA00023163"/>
    </source>
</evidence>
<dbReference type="Gene3D" id="1.10.10.10">
    <property type="entry name" value="Winged helix-like DNA-binding domain superfamily/Winged helix DNA-binding domain"/>
    <property type="match status" value="1"/>
</dbReference>
<protein>
    <submittedName>
        <fullName evidence="9">Fur family transcriptional regulator, peroxide stress response regulator</fullName>
    </submittedName>
</protein>
<dbReference type="Pfam" id="PF01475">
    <property type="entry name" value="FUR"/>
    <property type="match status" value="1"/>
</dbReference>
<dbReference type="GO" id="GO:0045892">
    <property type="term" value="P:negative regulation of DNA-templated transcription"/>
    <property type="evidence" value="ECO:0007669"/>
    <property type="project" value="TreeGrafter"/>
</dbReference>
<evidence type="ECO:0000313" key="10">
    <source>
        <dbReference type="Proteomes" id="UP000063234"/>
    </source>
</evidence>
<evidence type="ECO:0000256" key="7">
    <source>
        <dbReference type="PIRSR" id="PIRSR602481-1"/>
    </source>
</evidence>
<dbReference type="STRING" id="1298851.TST_0985"/>
<dbReference type="GO" id="GO:0000976">
    <property type="term" value="F:transcription cis-regulatory region binding"/>
    <property type="evidence" value="ECO:0007669"/>
    <property type="project" value="TreeGrafter"/>
</dbReference>
<dbReference type="AlphaFoldDB" id="A0A0S3QTZ5"/>
<proteinExistence type="inferred from homology"/>
<organism evidence="9 10">
    <name type="scientific">Thermosulfidibacter takaii (strain DSM 17441 / JCM 13301 / NBRC 103674 / ABI70S6)</name>
    <dbReference type="NCBI Taxonomy" id="1298851"/>
    <lineage>
        <taxon>Bacteria</taxon>
        <taxon>Pseudomonadati</taxon>
        <taxon>Thermosulfidibacterota</taxon>
        <taxon>Thermosulfidibacteria</taxon>
        <taxon>Thermosulfidibacterales</taxon>
        <taxon>Thermosulfidibacteraceae</taxon>
    </lineage>
</organism>
<dbReference type="PANTHER" id="PTHR33202:SF7">
    <property type="entry name" value="FERRIC UPTAKE REGULATION PROTEIN"/>
    <property type="match status" value="1"/>
</dbReference>
<name>A0A0S3QTZ5_THET7</name>
<dbReference type="InterPro" id="IPR002481">
    <property type="entry name" value="FUR"/>
</dbReference>
<dbReference type="InterPro" id="IPR043135">
    <property type="entry name" value="Fur_C"/>
</dbReference>
<evidence type="ECO:0000256" key="2">
    <source>
        <dbReference type="ARBA" id="ARBA00022491"/>
    </source>
</evidence>
<dbReference type="PANTHER" id="PTHR33202">
    <property type="entry name" value="ZINC UPTAKE REGULATION PROTEIN"/>
    <property type="match status" value="1"/>
</dbReference>
<dbReference type="Proteomes" id="UP000063234">
    <property type="component" value="Chromosome"/>
</dbReference>
<keyword evidence="6" id="KW-0804">Transcription</keyword>
<dbReference type="GO" id="GO:0003700">
    <property type="term" value="F:DNA-binding transcription factor activity"/>
    <property type="evidence" value="ECO:0007669"/>
    <property type="project" value="InterPro"/>
</dbReference>
<dbReference type="OrthoDB" id="8659436at2"/>
<dbReference type="InterPro" id="IPR036390">
    <property type="entry name" value="WH_DNA-bd_sf"/>
</dbReference>
<feature type="binding site" evidence="7">
    <location>
        <position position="91"/>
    </location>
    <ligand>
        <name>Zn(2+)</name>
        <dbReference type="ChEBI" id="CHEBI:29105"/>
    </ligand>
</feature>
<comment type="similarity">
    <text evidence="1">Belongs to the Fur family.</text>
</comment>
<dbReference type="SUPFAM" id="SSF46785">
    <property type="entry name" value="Winged helix' DNA-binding domain"/>
    <property type="match status" value="1"/>
</dbReference>
<feature type="binding site" evidence="8">
    <location>
        <position position="105"/>
    </location>
    <ligand>
        <name>Fe cation</name>
        <dbReference type="ChEBI" id="CHEBI:24875"/>
    </ligand>
</feature>
<keyword evidence="2" id="KW-0678">Repressor</keyword>
<dbReference type="CDD" id="cd07153">
    <property type="entry name" value="Fur_like"/>
    <property type="match status" value="1"/>
</dbReference>
<dbReference type="InterPro" id="IPR036388">
    <property type="entry name" value="WH-like_DNA-bd_sf"/>
</dbReference>
<evidence type="ECO:0000256" key="3">
    <source>
        <dbReference type="ARBA" id="ARBA00022833"/>
    </source>
</evidence>
<keyword evidence="3 7" id="KW-0862">Zinc</keyword>
<evidence type="ECO:0000256" key="1">
    <source>
        <dbReference type="ARBA" id="ARBA00007957"/>
    </source>
</evidence>
<comment type="cofactor">
    <cofactor evidence="8">
        <name>Mn(2+)</name>
        <dbReference type="ChEBI" id="CHEBI:29035"/>
    </cofactor>
    <cofactor evidence="8">
        <name>Fe(2+)</name>
        <dbReference type="ChEBI" id="CHEBI:29033"/>
    </cofactor>
    <text evidence="8">Binds 1 Mn(2+) or Fe(2+) ion per subunit.</text>
</comment>
<dbReference type="KEGG" id="ttk:TST_0985"/>